<feature type="compositionally biased region" description="Polar residues" evidence="8">
    <location>
        <begin position="2030"/>
        <end position="2047"/>
    </location>
</feature>
<dbReference type="GO" id="GO:0007052">
    <property type="term" value="P:mitotic spindle organization"/>
    <property type="evidence" value="ECO:0007669"/>
    <property type="project" value="InterPro"/>
</dbReference>
<feature type="compositionally biased region" description="Pro residues" evidence="8">
    <location>
        <begin position="1963"/>
        <end position="1985"/>
    </location>
</feature>
<feature type="compositionally biased region" description="Basic and acidic residues" evidence="8">
    <location>
        <begin position="174"/>
        <end position="185"/>
    </location>
</feature>
<dbReference type="FunFam" id="1.20.5.1700:FF:000001">
    <property type="entry name" value="Transforming acidic coiled-coil-containing protein 1 isoform 2"/>
    <property type="match status" value="1"/>
</dbReference>
<feature type="region of interest" description="Disordered" evidence="8">
    <location>
        <begin position="521"/>
        <end position="547"/>
    </location>
</feature>
<feature type="compositionally biased region" description="Polar residues" evidence="8">
    <location>
        <begin position="521"/>
        <end position="533"/>
    </location>
</feature>
<accession>A0A6P8VA95</accession>
<evidence type="ECO:0000256" key="5">
    <source>
        <dbReference type="ARBA" id="ARBA00023054"/>
    </source>
</evidence>
<evidence type="ECO:0000256" key="2">
    <source>
        <dbReference type="ARBA" id="ARBA00009423"/>
    </source>
</evidence>
<feature type="compositionally biased region" description="Polar residues" evidence="8">
    <location>
        <begin position="1021"/>
        <end position="1033"/>
    </location>
</feature>
<dbReference type="InterPro" id="IPR007707">
    <property type="entry name" value="TACC_C"/>
</dbReference>
<sequence length="2962" mass="322113">MQHATGAVIDKPDIPMTHVRTTVINPAADKRSGAVSSETGILAYENQSPFYNRQFCVGESSVESALEEALVVVAVLPLATPTMPEVIESKREREHDSLKSVSTVAIAESEKAVGEKGLEDIEKCFFPLDGEEKGLPDSLAFICSQGKGSLAFSAKEGQAVSEESCSSKMPHNSAEAETKGQREAAVRSADISPAEEGDIEKEHHHLEAFVITSPLRILSGPDCQAHRAAGLVGGGEEVGEKRGLAIEHSSFSQPESSAGGVSSSEAEACPLTNVAESQRKSHGWREPIASISEGVFTEQDRLPPPGHQQQDGALISSNRQQSSKENRGVRADLTQDSSITETERNCSQFFLSSISPQPLTTKHQITAERQASNDQQVQPESSTEETFQAQTPNNINAMSGVGVSLCEGNKGNNRVRFADTVKQEGSSSVNLRSMALSPMDCASLPPLTVHESLYHPVVETSYIFPEFLVLKKPEIPTDATPAKDDLAKVSLSDFPKPQKDVQSDKGQMGIKVNKETINSNFETNTTDSKSEACSKQPLCPTEKNGDLSHAAENAFPEADHHKAELVSANVTKQLEAETRKDALNLCLSAEKETDKLHAESKNSVTTVPPQESQVISDEGNQHALISCSVPPADDVTSELLVGQLSADPDPFLQTQPSDLSYQPPIQLDQTPPLGLLTTDPIEATEGSIIPSAAQTKNESAASVVTASDQSIPVIEQCVGNSFVLRPRGPLLSHMELISDCHISLPEQTDNSGAYGDSAKVSREEDGRVITKLSVAKDLEHNDVGVKVDKVCPKLEDKNHIMESAIINVNIPFSQENNVSPLQPPGVVGVLAKDGSDNVISQSHIKPVICEASIKDDLIYVSSDLPTNKACDQIKQEDMKEKMEDQTSVLFAEEKKKTEEATMDNQKETADRSTVQIGERGTALQQGNGPDTEAVEEIRDLQPPHKHKIQKTESLIGDIKEEGEGKSQTSSLSPNRPVGSSEDRLSAEVEFGSEPQTVYEQSLLQTPTATLEHSSDRDKAPDQSQSTLEPNSFAQQQQRLLRSRQPTEDLSGGCLKGGEQTNSKARQTLAMAPGVREGAEGGHGSVMSLCQSGRGDELTDDDSSGNERGIDLEKGKGEGAVEVDSVYVPSHPASDVNESGKAAQRNALTDTTALSHIGETRQGMDENKSPALEVVGSGTDTEVVRDLYGEGQQKSNLSAACQDQHEKPETSKDNAVSVESSSQEHETAPFQICVPSKVSTDSQCIHTTVVPSASKAEEIHTIISSAMVVQPESVGNDFSRVLAVTSETEECEIQDTACKPLELQSSITTSAIQSSSVVQTGPDVEEITKEDKAALDEEKVNSQGKGQSEIKATNHEAVKEQEVINQTRIAKGSGSIGVSKATEKGITDTNTSGDITASSVVSSKSPEASTVTQSEKPRDQVSKPGDHTAVHPIVAAPHCEGETLVEHVCSSAEAAEVSERQPETNWIQALKEAASHTQSKQETLRPFPFLESPQLEFLTPAEEIAAPPKEDEIPPPAQAVEKTTEIPPLNLEKKPVDLPEPLKKPVDFPEPLKKPVDLPEPLKKPVDLPEPLKKPVDLPEPLKKPVDLPEPLKKPVDLPEPLKKPVDLPEPLKKPVDLPEPLKKPVDLPEPLKKPVDLPEPLKKPVDLPEPFKKPVDLPEPLKKPVDLPEPLKKPVDLPEPLKKPVDLPEPLKKPVDLPEPLKKPVDLPEPLKKPVDLPEPFKKPVDLPEPFKKPVDLPEPLNKPVELPEPIQLTKVNLQQEAKKVELSEETRKVELSEETRKVELSEETRKVELSEPTKKDEEPPKELPEPKSEPVTSEIAKEPAELEEPIKPIEELPKPTKYEDPEPTKTATEPPKPEKKLISELPAEELVEDLAEILPEEPIKVPAEETTATEAVQDPAEEPQDSGSSLTEQAERGDRAPASPQPPASENHFLPALPHHLQDTTEFPTPPPTPPERHSPEGTPPASPCFPPPPPPALASPPVAPVSQSEDPCPASEPCHPPLRSSDSDGAFETPEATTPVKTVHPIDPQTQQTSNEKVADSSVSDPASELPSADATCHSPCTVFDEDRPIAASGQYNIEVSALTRSLSLQGGELDSAGLSDGSSVEGFRLHSESFSVGTESAPGTLRRPKKVRSGSLKKKPLLRQNSNPESPRPASSSSTTEIKNRATPRTASPLQPQEEAEGGSATPSPGGTLRRTRKNRVETPPPLPEETNHTSQEESLIIPALPLCQEEIPLPGSPAGRDESPIPPTTSYKWDPDNFESIDPFNTGGSKVANSPVLGRKGPVCAPIAPPPESPSVSAVEPCPPAPLEKSITNPEEQPIVPNRQSVRLEFDYSEEGCEATPPPPKKLGKKPGGKMPLRKPRLGLKKAPPVKTEQLDNDLTATHNGNEEDIPVPAVSYKFDSDKWEDPNFNPFTTKKGIPNSPKLSRPSFDSNNFDDSADPFKSSNKMADSPPTASASFELSSNDFDNEIDNDNIGELEDQNLNKPAKKKKTPIKSNTFRVKRSPKKSSSEPSEDPTPDETPSLHPQDDHATDEEKLASSTSHKWAALHNVDADLNSEQQDFPQPSDLSSFVNENSLPDQTPVQDYEIEYMEKLGSASPPLSVKKPSLYLKLDSISDNLPKNKCANGSEPSSPCTGSFEEMEAQITAGMKTPVLSSRSGPDGSAGEKGRKRENKALSRTQSTERDEQEELVLAALRIEALQIAKNISQCPSLSTVNPQHRDISSAVDSGVSKDSLYTRTSTNYIEGESPHLPKELDHSLGIAREEIVTKEKEVLEWQRKYEDSRQEVMEMRRIVAEYERTIAQMIGMPEDDQKEKSLSHHTIQQLIMEKDQALSDLNSVEKSLADLFRRYEKMKDVLEGFRKNEEVLKKCAQEYLCRVRKEEQRYQALKIHAEEKLDRANSDIAHVRAKAMQEQAAHQASLRKEQMKVDSLERTLEQKNKEIEELTKICDELISKMGRS</sequence>
<dbReference type="PANTHER" id="PTHR13924:SF11">
    <property type="entry name" value="TRANSFORMING ACIDIC COILED-COIL-CONTAINING PROTEIN 2"/>
    <property type="match status" value="1"/>
</dbReference>
<reference evidence="11" key="1">
    <citation type="submission" date="2025-08" db="UniProtKB">
        <authorList>
            <consortium name="RefSeq"/>
        </authorList>
    </citation>
    <scope>IDENTIFICATION</scope>
</reference>
<dbReference type="GO" id="GO:0005856">
    <property type="term" value="C:cytoskeleton"/>
    <property type="evidence" value="ECO:0007669"/>
    <property type="project" value="UniProtKB-SubCell"/>
</dbReference>
<keyword evidence="3" id="KW-0963">Cytoplasm</keyword>
<evidence type="ECO:0000256" key="7">
    <source>
        <dbReference type="SAM" id="Coils"/>
    </source>
</evidence>
<feature type="compositionally biased region" description="Basic and acidic residues" evidence="8">
    <location>
        <begin position="1530"/>
        <end position="1736"/>
    </location>
</feature>
<evidence type="ECO:0000256" key="4">
    <source>
        <dbReference type="ARBA" id="ARBA00022553"/>
    </source>
</evidence>
<dbReference type="GO" id="GO:0005737">
    <property type="term" value="C:cytoplasm"/>
    <property type="evidence" value="ECO:0007669"/>
    <property type="project" value="TreeGrafter"/>
</dbReference>
<evidence type="ECO:0000256" key="8">
    <source>
        <dbReference type="SAM" id="MobiDB-lite"/>
    </source>
</evidence>
<evidence type="ECO:0000313" key="10">
    <source>
        <dbReference type="Proteomes" id="UP000515161"/>
    </source>
</evidence>
<feature type="compositionally biased region" description="Basic and acidic residues" evidence="8">
    <location>
        <begin position="1107"/>
        <end position="1118"/>
    </location>
</feature>
<keyword evidence="4" id="KW-0597">Phosphoprotein</keyword>
<feature type="compositionally biased region" description="Polar residues" evidence="8">
    <location>
        <begin position="1191"/>
        <end position="1200"/>
    </location>
</feature>
<feature type="region of interest" description="Disordered" evidence="8">
    <location>
        <begin position="298"/>
        <end position="340"/>
    </location>
</feature>
<dbReference type="GO" id="GO:0021987">
    <property type="term" value="P:cerebral cortex development"/>
    <property type="evidence" value="ECO:0007669"/>
    <property type="project" value="TreeGrafter"/>
</dbReference>
<feature type="compositionally biased region" description="Basic and acidic residues" evidence="8">
    <location>
        <begin position="2529"/>
        <end position="2540"/>
    </location>
</feature>
<proteinExistence type="inferred from homology"/>
<dbReference type="PANTHER" id="PTHR13924">
    <property type="entry name" value="TRANSFORMING ACIDIC COILED-COIL CONTAINING PROTEIN 1/2"/>
    <property type="match status" value="1"/>
</dbReference>
<feature type="region of interest" description="Disordered" evidence="8">
    <location>
        <begin position="2292"/>
        <end position="2582"/>
    </location>
</feature>
<dbReference type="Gene3D" id="1.20.5.1700">
    <property type="match status" value="1"/>
</dbReference>
<feature type="region of interest" description="Disordered" evidence="8">
    <location>
        <begin position="368"/>
        <end position="387"/>
    </location>
</feature>
<feature type="compositionally biased region" description="Polar residues" evidence="8">
    <location>
        <begin position="2446"/>
        <end position="2466"/>
    </location>
</feature>
<feature type="compositionally biased region" description="Polar residues" evidence="8">
    <location>
        <begin position="307"/>
        <end position="321"/>
    </location>
</feature>
<feature type="compositionally biased region" description="Basic and acidic residues" evidence="8">
    <location>
        <begin position="892"/>
        <end position="910"/>
    </location>
</feature>
<keyword evidence="5 7" id="KW-0175">Coiled coil</keyword>
<feature type="compositionally biased region" description="Basic and acidic residues" evidence="8">
    <location>
        <begin position="1761"/>
        <end position="1813"/>
    </location>
</feature>
<gene>
    <name evidence="11" type="primary">LOC117552951</name>
</gene>
<feature type="compositionally biased region" description="Polar residues" evidence="8">
    <location>
        <begin position="2559"/>
        <end position="2582"/>
    </location>
</feature>
<keyword evidence="10" id="KW-1185">Reference proteome</keyword>
<dbReference type="GeneID" id="117552951"/>
<feature type="region of interest" description="Disordered" evidence="8">
    <location>
        <begin position="892"/>
        <end position="1119"/>
    </location>
</feature>
<keyword evidence="6" id="KW-0206">Cytoskeleton</keyword>
<feature type="region of interest" description="Disordered" evidence="8">
    <location>
        <begin position="1506"/>
        <end position="2058"/>
    </location>
</feature>
<feature type="compositionally biased region" description="Polar residues" evidence="8">
    <location>
        <begin position="1386"/>
        <end position="1396"/>
    </location>
</feature>
<feature type="compositionally biased region" description="Low complexity" evidence="8">
    <location>
        <begin position="1034"/>
        <end position="1043"/>
    </location>
</feature>
<feature type="domain" description="Transforming acidic coiled-coil-containing protein C-terminal" evidence="9">
    <location>
        <begin position="2756"/>
        <end position="2956"/>
    </location>
</feature>
<evidence type="ECO:0000313" key="11">
    <source>
        <dbReference type="RefSeq" id="XP_034082600.1"/>
    </source>
</evidence>
<feature type="compositionally biased region" description="Polar residues" evidence="8">
    <location>
        <begin position="2146"/>
        <end position="2178"/>
    </location>
</feature>
<feature type="compositionally biased region" description="Basic residues" evidence="8">
    <location>
        <begin position="2350"/>
        <end position="2368"/>
    </location>
</feature>
<evidence type="ECO:0000256" key="6">
    <source>
        <dbReference type="ARBA" id="ARBA00023212"/>
    </source>
</evidence>
<feature type="compositionally biased region" description="Basic and acidic residues" evidence="8">
    <location>
        <begin position="2667"/>
        <end position="2678"/>
    </location>
</feature>
<dbReference type="InterPro" id="IPR039915">
    <property type="entry name" value="TACC"/>
</dbReference>
<feature type="region of interest" description="Disordered" evidence="8">
    <location>
        <begin position="2622"/>
        <end position="2690"/>
    </location>
</feature>
<feature type="compositionally biased region" description="Basic and acidic residues" evidence="8">
    <location>
        <begin position="1820"/>
        <end position="1848"/>
    </location>
</feature>
<feature type="compositionally biased region" description="Basic and acidic residues" evidence="8">
    <location>
        <begin position="1414"/>
        <end position="1426"/>
    </location>
</feature>
<feature type="compositionally biased region" description="Basic residues" evidence="8">
    <location>
        <begin position="2129"/>
        <end position="2144"/>
    </location>
</feature>
<name>A0A6P8VA95_GYMAC</name>
<comment type="similarity">
    <text evidence="2">Belongs to the TACC family.</text>
</comment>
<evidence type="ECO:0000256" key="3">
    <source>
        <dbReference type="ARBA" id="ARBA00022490"/>
    </source>
</evidence>
<dbReference type="GO" id="GO:0007097">
    <property type="term" value="P:nuclear migration"/>
    <property type="evidence" value="ECO:0007669"/>
    <property type="project" value="TreeGrafter"/>
</dbReference>
<feature type="region of interest" description="Disordered" evidence="8">
    <location>
        <begin position="162"/>
        <end position="185"/>
    </location>
</feature>
<feature type="region of interest" description="Disordered" evidence="8">
    <location>
        <begin position="1383"/>
        <end position="1426"/>
    </location>
</feature>
<feature type="compositionally biased region" description="Acidic residues" evidence="8">
    <location>
        <begin position="1867"/>
        <end position="1880"/>
    </location>
</feature>
<feature type="region of interest" description="Disordered" evidence="8">
    <location>
        <begin position="2115"/>
        <end position="2277"/>
    </location>
</feature>
<dbReference type="Pfam" id="PF05010">
    <property type="entry name" value="TACC_C"/>
    <property type="match status" value="1"/>
</dbReference>
<organism evidence="10 11">
    <name type="scientific">Gymnodraco acuticeps</name>
    <name type="common">Antarctic dragonfish</name>
    <dbReference type="NCBI Taxonomy" id="8218"/>
    <lineage>
        <taxon>Eukaryota</taxon>
        <taxon>Metazoa</taxon>
        <taxon>Chordata</taxon>
        <taxon>Craniata</taxon>
        <taxon>Vertebrata</taxon>
        <taxon>Euteleostomi</taxon>
        <taxon>Actinopterygii</taxon>
        <taxon>Neopterygii</taxon>
        <taxon>Teleostei</taxon>
        <taxon>Neoteleostei</taxon>
        <taxon>Acanthomorphata</taxon>
        <taxon>Eupercaria</taxon>
        <taxon>Perciformes</taxon>
        <taxon>Notothenioidei</taxon>
        <taxon>Bathydraconidae</taxon>
        <taxon>Gymnodraco</taxon>
    </lineage>
</organism>
<feature type="region of interest" description="Disordered" evidence="8">
    <location>
        <begin position="1187"/>
        <end position="1227"/>
    </location>
</feature>
<comment type="subcellular location">
    <subcellularLocation>
        <location evidence="1">Cytoplasm</location>
        <location evidence="1">Cytoskeleton</location>
    </subcellularLocation>
</comment>
<dbReference type="RefSeq" id="XP_034082600.1">
    <property type="nucleotide sequence ID" value="XM_034226709.1"/>
</dbReference>
<feature type="compositionally biased region" description="Polar residues" evidence="8">
    <location>
        <begin position="993"/>
        <end position="1011"/>
    </location>
</feature>
<feature type="compositionally biased region" description="Acidic residues" evidence="8">
    <location>
        <begin position="2469"/>
        <end position="2483"/>
    </location>
</feature>
<dbReference type="Proteomes" id="UP000515161">
    <property type="component" value="Unplaced"/>
</dbReference>
<feature type="coiled-coil region" evidence="7">
    <location>
        <begin position="2769"/>
        <end position="2958"/>
    </location>
</feature>
<protein>
    <submittedName>
        <fullName evidence="11">Uncharacterized protein LOC117552951 isoform X5</fullName>
    </submittedName>
</protein>
<feature type="compositionally biased region" description="Basic and acidic residues" evidence="8">
    <location>
        <begin position="1202"/>
        <end position="1211"/>
    </location>
</feature>
<evidence type="ECO:0000259" key="9">
    <source>
        <dbReference type="Pfam" id="PF05010"/>
    </source>
</evidence>
<evidence type="ECO:0000256" key="1">
    <source>
        <dbReference type="ARBA" id="ARBA00004245"/>
    </source>
</evidence>